<dbReference type="Pfam" id="PF05147">
    <property type="entry name" value="LANC_like"/>
    <property type="match status" value="1"/>
</dbReference>
<feature type="domain" description="Lantibiotic biosynthesis protein dehydration" evidence="2">
    <location>
        <begin position="221"/>
        <end position="589"/>
    </location>
</feature>
<dbReference type="Proteomes" id="UP000199651">
    <property type="component" value="Unassembled WGS sequence"/>
</dbReference>
<dbReference type="OrthoDB" id="9148343at2"/>
<dbReference type="InterPro" id="IPR025410">
    <property type="entry name" value="Lant_dehyd"/>
</dbReference>
<dbReference type="InterPro" id="IPR007822">
    <property type="entry name" value="LANC-like"/>
</dbReference>
<evidence type="ECO:0000259" key="2">
    <source>
        <dbReference type="Pfam" id="PF13575"/>
    </source>
</evidence>
<dbReference type="PIRSF" id="PIRSF037228">
    <property type="entry name" value="Lant_mod_RumM"/>
    <property type="match status" value="1"/>
</dbReference>
<dbReference type="NCBIfam" id="TIGR03897">
    <property type="entry name" value="lanti_2_LanM"/>
    <property type="match status" value="1"/>
</dbReference>
<dbReference type="CDD" id="cd04792">
    <property type="entry name" value="LanM-like"/>
    <property type="match status" value="1"/>
</dbReference>
<dbReference type="RefSeq" id="WP_091378058.1">
    <property type="nucleotide sequence ID" value="NZ_FNDV01000004.1"/>
</dbReference>
<sequence length="1027" mass="108639">MTSRTPRGTVHRVTGQPNGGEFPDPAWWAPGIALHERRGTEVDAGVLDAPAAAGRLDRWRAVHGSAEAFERRLAETGLHEKALAALLCEPPVSLASRVDKPTWAETVERALASAPVGELSAEADWRDAFAVPLRPLVSDAVTRLAESVRGLAEIDLDAVARGFADRLSRDLVETATATLVANLGDAAAAGLLTGADGAQRFTDYVRRLTRPANLAAFLAEYPVLARLLGQAADFAVEAHTELLTRLAADRAAVVASLFDGRSPGRLVGVEARRGDLHRRGRSVAILTFADGRRVVYRPRDVRSHVRFGELVGLLNHAVPDLALRTVDVVERPGYGWLEFIETGPLPDLAAADRFYRRQGALLALLHLVHAADIHFENLIASGDQPVLVDMETLFHPRLATPIPVTDPAAAALSDSVYRTSLLPVIVVGENGAIDVSGMGGDRGAVAPDMAMDWEFPGTDRMRPIARSVPFRGADNRPRLAGRDLAPEDHETALLDGFGVAYEAVMRHHKDFAALVESCADVEVRVIARPTRGYVTLIEESTHPDLLRDALDRDRVLDLLWSEAAGDPGRRGLSRHEVADLWAGDIPIFTGKPGSADLWTSEGHRVSGVIERTGLSRALEKVGAGSEADRRDQAWIISATLATRRPAAPGADVVPLALAGTAADPQRLVAEACALGDQIIARSMGDRDRVNWLGLELVDDRQWLVLPMGASMANGYLGVALFLAQLADLTGISRYADVASRAVGAIPAFYDTVAARPDLVPVIGCGGLHGFGGIAYTLTRLATLLADTELGSWAEHAVDLATAATRAPGSADWATGSAGCLAAMTAVHTESGCAAAGRLAASCAEELAEYVEYGDLGPHHGFADGAAGIAWALGTYGRANADGRATRAAREAITGAPQSAEPGWHSGEAGRCVARCLLAEPVEDRPRPVTRRPVLRDLSLCHGELGVVDTLTVLAAADRPGAARAMRRRAGLVLDALDRYGPVCGTPGGVFTPGLLTGAAGIGYGLLRLAHVDRVPSVLMLQPGCGPA</sequence>
<evidence type="ECO:0000313" key="4">
    <source>
        <dbReference type="Proteomes" id="UP000199651"/>
    </source>
</evidence>
<dbReference type="Gene3D" id="1.50.10.10">
    <property type="match status" value="1"/>
</dbReference>
<dbReference type="InterPro" id="IPR017146">
    <property type="entry name" value="Lanti_2_LanM"/>
</dbReference>
<accession>A0A1H0R6Z0</accession>
<dbReference type="InterPro" id="IPR012341">
    <property type="entry name" value="6hp_glycosidase-like_sf"/>
</dbReference>
<feature type="region of interest" description="Disordered" evidence="1">
    <location>
        <begin position="1"/>
        <end position="24"/>
    </location>
</feature>
<evidence type="ECO:0000313" key="3">
    <source>
        <dbReference type="EMBL" id="SDP25254.1"/>
    </source>
</evidence>
<reference evidence="4" key="1">
    <citation type="submission" date="2016-10" db="EMBL/GenBank/DDBJ databases">
        <authorList>
            <person name="Varghese N."/>
            <person name="Submissions S."/>
        </authorList>
    </citation>
    <scope>NUCLEOTIDE SEQUENCE [LARGE SCALE GENOMIC DNA]</scope>
    <source>
        <strain evidence="4">IBRC-M 10655</strain>
    </source>
</reference>
<dbReference type="SMART" id="SM01260">
    <property type="entry name" value="LANC_like"/>
    <property type="match status" value="1"/>
</dbReference>
<gene>
    <name evidence="3" type="ORF">SAMN05192558_107329</name>
</gene>
<protein>
    <submittedName>
        <fullName evidence="3">Type 2 lantibiotic biosynthesis protein LanM</fullName>
    </submittedName>
</protein>
<dbReference type="AlphaFoldDB" id="A0A1H0R6Z0"/>
<dbReference type="STRING" id="504798.SAMN05421871_104328"/>
<evidence type="ECO:0000256" key="1">
    <source>
        <dbReference type="SAM" id="MobiDB-lite"/>
    </source>
</evidence>
<organism evidence="3 4">
    <name type="scientific">Actinokineospora alba</name>
    <dbReference type="NCBI Taxonomy" id="504798"/>
    <lineage>
        <taxon>Bacteria</taxon>
        <taxon>Bacillati</taxon>
        <taxon>Actinomycetota</taxon>
        <taxon>Actinomycetes</taxon>
        <taxon>Pseudonocardiales</taxon>
        <taxon>Pseudonocardiaceae</taxon>
        <taxon>Actinokineospora</taxon>
    </lineage>
</organism>
<dbReference type="SUPFAM" id="SSF158745">
    <property type="entry name" value="LanC-like"/>
    <property type="match status" value="1"/>
</dbReference>
<dbReference type="Pfam" id="PF13575">
    <property type="entry name" value="DUF4135"/>
    <property type="match status" value="1"/>
</dbReference>
<dbReference type="GO" id="GO:0031179">
    <property type="term" value="P:peptide modification"/>
    <property type="evidence" value="ECO:0007669"/>
    <property type="project" value="InterPro"/>
</dbReference>
<dbReference type="GO" id="GO:0005975">
    <property type="term" value="P:carbohydrate metabolic process"/>
    <property type="evidence" value="ECO:0007669"/>
    <property type="project" value="InterPro"/>
</dbReference>
<proteinExistence type="predicted"/>
<keyword evidence="4" id="KW-1185">Reference proteome</keyword>
<dbReference type="EMBL" id="FNJB01000007">
    <property type="protein sequence ID" value="SDP25254.1"/>
    <property type="molecule type" value="Genomic_DNA"/>
</dbReference>
<name>A0A1H0R6Z0_9PSEU</name>